<evidence type="ECO:0000313" key="2">
    <source>
        <dbReference type="EMBL" id="SMC52844.1"/>
    </source>
</evidence>
<dbReference type="AlphaFoldDB" id="A0A1W1ZWR3"/>
<feature type="domain" description="LPS-assembly protein LptD central" evidence="1">
    <location>
        <begin position="190"/>
        <end position="660"/>
    </location>
</feature>
<organism evidence="2 3">
    <name type="scientific">Moheibacter sediminis</name>
    <dbReference type="NCBI Taxonomy" id="1434700"/>
    <lineage>
        <taxon>Bacteria</taxon>
        <taxon>Pseudomonadati</taxon>
        <taxon>Bacteroidota</taxon>
        <taxon>Flavobacteriia</taxon>
        <taxon>Flavobacteriales</taxon>
        <taxon>Weeksellaceae</taxon>
        <taxon>Moheibacter</taxon>
    </lineage>
</organism>
<accession>A0A1W1ZWR3</accession>
<dbReference type="InterPro" id="IPR050218">
    <property type="entry name" value="LptD"/>
</dbReference>
<protein>
    <recommendedName>
        <fullName evidence="1">LPS-assembly protein LptD central domain-containing protein</fullName>
    </recommendedName>
</protein>
<dbReference type="PANTHER" id="PTHR30189:SF1">
    <property type="entry name" value="LPS-ASSEMBLY PROTEIN LPTD"/>
    <property type="match status" value="1"/>
</dbReference>
<dbReference type="EMBL" id="FWXS01000003">
    <property type="protein sequence ID" value="SMC52844.1"/>
    <property type="molecule type" value="Genomic_DNA"/>
</dbReference>
<reference evidence="3" key="1">
    <citation type="submission" date="2017-04" db="EMBL/GenBank/DDBJ databases">
        <authorList>
            <person name="Varghese N."/>
            <person name="Submissions S."/>
        </authorList>
    </citation>
    <scope>NUCLEOTIDE SEQUENCE [LARGE SCALE GENOMIC DNA]</scope>
    <source>
        <strain evidence="3">CGMCC 1.12708</strain>
    </source>
</reference>
<evidence type="ECO:0000313" key="3">
    <source>
        <dbReference type="Proteomes" id="UP000192393"/>
    </source>
</evidence>
<dbReference type="GO" id="GO:1990351">
    <property type="term" value="C:transporter complex"/>
    <property type="evidence" value="ECO:0007669"/>
    <property type="project" value="TreeGrafter"/>
</dbReference>
<sequence length="843" mass="95687">MFSQIEPNQNVSDSSVIAVDSIKIDTVQREERLEDVLAYNSDDQIHEWRKKMSYLMRNAVVNYTDMEIRADYVEINWETGDVYADGKRDSTGMIIEPTIFKQAGKEYEQHSFKVNFKTKVGVAYNVRINEGEGVLVGNRVKRANDSLMYIRGADYTTDTYFIERKTEEPDYVLRASRAKFIDGKKNKVMITGPINMRIYDVPTPLTLPFAYLPMGDTRSAGIIIPSFGERTDVGFFLEGMGFYLPIGDYLDLAVTGGLYTKGSWQVRAASAYRKKYRFNGSFAFDYQNRVTGIKGLDNYSKSTTYALTWNHSQDAKANPNLTFNIGINYRSSTFYRDGINNNNIINGNIYDNNSSSSISINKIFPNSPFSLAVTANNNLNFNTGDMLFTLPQLTFNMSRIYPFAPKVGSKKGLLNNLAVGYNLNVINSINTTEEEAFTSRMWDNAKNGAKHAVTLNTGVTLGSYFPVSFSAGYDEVWALKTIDRRYDFEERKIVDTNINGFDAYREFNMGTSVSTNLYGTYISKNENATIKGIRHVISPTVGFSYRPDFGAEEWGYYTTYRGADGKRVIYSRFDNGAFAPPSRGQNAGLNFSLRNNLEMKVRSKSDSTGFKKIKIFEYLDISSSYNLAAESFKMGDISVSGMTRLFDQFNLQFRASFSPYKIVFEDGSTRGTEIDKIGAFRLTGYNVNFGYNFDNKTFGGGEMDSKKYKKRGSVRNENFYFDDYDYAHFTIPWKLGLSLNHSYIKDNTLVGTNNTVLGINAAISPSPYWSLSTNTSYDFVSQRFSQATFNFTRDLRSFNLTFSWVPFGQYKTWNFFIGIKASILSDAVKYDDRSSQLINQSNF</sequence>
<proteinExistence type="predicted"/>
<dbReference type="GO" id="GO:0009279">
    <property type="term" value="C:cell outer membrane"/>
    <property type="evidence" value="ECO:0007669"/>
    <property type="project" value="TreeGrafter"/>
</dbReference>
<keyword evidence="3" id="KW-1185">Reference proteome</keyword>
<evidence type="ECO:0000259" key="1">
    <source>
        <dbReference type="Pfam" id="PF19838"/>
    </source>
</evidence>
<dbReference type="InterPro" id="IPR045659">
    <property type="entry name" value="LptD_2"/>
</dbReference>
<dbReference type="PANTHER" id="PTHR30189">
    <property type="entry name" value="LPS-ASSEMBLY PROTEIN"/>
    <property type="match status" value="1"/>
</dbReference>
<name>A0A1W1ZWR3_9FLAO</name>
<dbReference type="Pfam" id="PF19838">
    <property type="entry name" value="LptD_2"/>
    <property type="match status" value="1"/>
</dbReference>
<gene>
    <name evidence="2" type="ORF">SAMN06296427_103293</name>
</gene>
<dbReference type="Proteomes" id="UP000192393">
    <property type="component" value="Unassembled WGS sequence"/>
</dbReference>
<dbReference type="STRING" id="1434700.SAMN06296427_103293"/>